<evidence type="ECO:0000256" key="2">
    <source>
        <dbReference type="ARBA" id="ARBA00022448"/>
    </source>
</evidence>
<keyword evidence="3" id="KW-0406">Ion transport</keyword>
<gene>
    <name evidence="4" type="ORF">IAC79_07720</name>
</gene>
<accession>A0A9D1NPW8</accession>
<reference evidence="4" key="2">
    <citation type="journal article" date="2021" name="PeerJ">
        <title>Extensive microbial diversity within the chicken gut microbiome revealed by metagenomics and culture.</title>
        <authorList>
            <person name="Gilroy R."/>
            <person name="Ravi A."/>
            <person name="Getino M."/>
            <person name="Pursley I."/>
            <person name="Horton D.L."/>
            <person name="Alikhan N.F."/>
            <person name="Baker D."/>
            <person name="Gharbi K."/>
            <person name="Hall N."/>
            <person name="Watson M."/>
            <person name="Adriaenssens E.M."/>
            <person name="Foster-Nyarko E."/>
            <person name="Jarju S."/>
            <person name="Secka A."/>
            <person name="Antonio M."/>
            <person name="Oren A."/>
            <person name="Chaudhuri R.R."/>
            <person name="La Ragione R."/>
            <person name="Hildebrand F."/>
            <person name="Pallen M.J."/>
        </authorList>
    </citation>
    <scope>NUCLEOTIDE SEQUENCE</scope>
    <source>
        <strain evidence="4">35461</strain>
    </source>
</reference>
<proteinExistence type="inferred from homology"/>
<reference evidence="4" key="1">
    <citation type="submission" date="2020-10" db="EMBL/GenBank/DDBJ databases">
        <authorList>
            <person name="Gilroy R."/>
        </authorList>
    </citation>
    <scope>NUCLEOTIDE SEQUENCE</scope>
    <source>
        <strain evidence="4">35461</strain>
    </source>
</reference>
<evidence type="ECO:0000256" key="1">
    <source>
        <dbReference type="ARBA" id="ARBA00005850"/>
    </source>
</evidence>
<organism evidence="4 5">
    <name type="scientific">Candidatus Spyradenecus faecavium</name>
    <dbReference type="NCBI Taxonomy" id="2840947"/>
    <lineage>
        <taxon>Bacteria</taxon>
        <taxon>Pseudomonadati</taxon>
        <taxon>Lentisphaerota</taxon>
        <taxon>Lentisphaeria</taxon>
        <taxon>Lentisphaerales</taxon>
        <taxon>Lentisphaeraceae</taxon>
        <taxon>Lentisphaeraceae incertae sedis</taxon>
        <taxon>Candidatus Spyradenecus</taxon>
    </lineage>
</organism>
<dbReference type="EMBL" id="DVOR01000241">
    <property type="protein sequence ID" value="HIV09984.1"/>
    <property type="molecule type" value="Genomic_DNA"/>
</dbReference>
<comment type="caution">
    <text evidence="4">The sequence shown here is derived from an EMBL/GenBank/DDBJ whole genome shotgun (WGS) entry which is preliminary data.</text>
</comment>
<evidence type="ECO:0000313" key="4">
    <source>
        <dbReference type="EMBL" id="HIV09984.1"/>
    </source>
</evidence>
<evidence type="ECO:0000313" key="5">
    <source>
        <dbReference type="Proteomes" id="UP000886845"/>
    </source>
</evidence>
<keyword evidence="2" id="KW-0813">Transport</keyword>
<evidence type="ECO:0000256" key="3">
    <source>
        <dbReference type="ARBA" id="ARBA00023065"/>
    </source>
</evidence>
<dbReference type="PANTHER" id="PTHR11671">
    <property type="entry name" value="V-TYPE ATP SYNTHASE SUBUNIT D"/>
    <property type="match status" value="1"/>
</dbReference>
<dbReference type="Pfam" id="PF01813">
    <property type="entry name" value="ATP-synt_D"/>
    <property type="match status" value="1"/>
</dbReference>
<protein>
    <submittedName>
        <fullName evidence="4">V-type ATP synthase subunit D</fullName>
    </submittedName>
</protein>
<dbReference type="InterPro" id="IPR002699">
    <property type="entry name" value="V_ATPase_D"/>
</dbReference>
<comment type="similarity">
    <text evidence="1">Belongs to the V-ATPase D subunit family.</text>
</comment>
<name>A0A9D1NPW8_9BACT</name>
<dbReference type="Proteomes" id="UP000886845">
    <property type="component" value="Unassembled WGS sequence"/>
</dbReference>
<dbReference type="NCBIfam" id="NF002565">
    <property type="entry name" value="PRK02195.1"/>
    <property type="match status" value="1"/>
</dbReference>
<dbReference type="Gene3D" id="1.10.287.3240">
    <property type="match status" value="1"/>
</dbReference>
<dbReference type="NCBIfam" id="TIGR00309">
    <property type="entry name" value="V_ATPase_subD"/>
    <property type="match status" value="1"/>
</dbReference>
<dbReference type="GO" id="GO:0046961">
    <property type="term" value="F:proton-transporting ATPase activity, rotational mechanism"/>
    <property type="evidence" value="ECO:0007669"/>
    <property type="project" value="InterPro"/>
</dbReference>
<dbReference type="AlphaFoldDB" id="A0A9D1NPW8"/>
<sequence>MAKIKHTKTELKAQTDALKRFQRFLPMLQLKKQQLQAEIAGITAKLGEVQQREEAARAKLDAWVALYADAEVAPDALVAFKGVRTAQGNIAGVGIPLYEGIDAEPAPLDPYRTPAWTDDAQAMLADLMALKAEGDVLRRQRELIQEELHTTGQRVNLFEKVKIPECKENIRVIRIFIGDEQTAAVVRGKIAKGRTAKQKEATA</sequence>